<dbReference type="InterPro" id="IPR028096">
    <property type="entry name" value="EfeO_Cupredoxin"/>
</dbReference>
<dbReference type="SUPFAM" id="SSF49503">
    <property type="entry name" value="Cupredoxins"/>
    <property type="match status" value="1"/>
</dbReference>
<keyword evidence="1" id="KW-0812">Transmembrane</keyword>
<dbReference type="RefSeq" id="WP_153497325.1">
    <property type="nucleotide sequence ID" value="NZ_CBCRWP010000033.1"/>
</dbReference>
<gene>
    <name evidence="3" type="ORF">GHI93_12395</name>
</gene>
<reference evidence="3 4" key="1">
    <citation type="submission" date="2019-10" db="EMBL/GenBank/DDBJ databases">
        <authorList>
            <person name="Dong K."/>
        </authorList>
    </citation>
    <scope>NUCLEOTIDE SEQUENCE [LARGE SCALE GENOMIC DNA]</scope>
    <source>
        <strain evidence="3 4">DSM 28960</strain>
    </source>
</reference>
<dbReference type="InterPro" id="IPR008972">
    <property type="entry name" value="Cupredoxin"/>
</dbReference>
<dbReference type="Gene3D" id="2.60.40.420">
    <property type="entry name" value="Cupredoxins - blue copper proteins"/>
    <property type="match status" value="1"/>
</dbReference>
<proteinExistence type="predicted"/>
<accession>A0A7X1ZC51</accession>
<evidence type="ECO:0000259" key="2">
    <source>
        <dbReference type="Pfam" id="PF13473"/>
    </source>
</evidence>
<keyword evidence="1" id="KW-1133">Transmembrane helix</keyword>
<evidence type="ECO:0000313" key="4">
    <source>
        <dbReference type="Proteomes" id="UP000439550"/>
    </source>
</evidence>
<comment type="caution">
    <text evidence="3">The sequence shown here is derived from an EMBL/GenBank/DDBJ whole genome shotgun (WGS) entry which is preliminary data.</text>
</comment>
<sequence length="124" mass="13810">MLINIITVIIAVIVISFIIWWFFGNHESAAGTAEIVDGQQFATISVDGGYSPETLIFKQGMPAKLTFNRKDPSTCLEHVVFPDFGIDEALPVNQNVVIDFDTRKAGEYAYHCGMNMFHAKVIIK</sequence>
<dbReference type="Pfam" id="PF13473">
    <property type="entry name" value="Cupredoxin_1"/>
    <property type="match status" value="1"/>
</dbReference>
<organism evidence="3 4">
    <name type="scientific">Lactococcus hircilactis</name>
    <dbReference type="NCBI Taxonomy" id="1494462"/>
    <lineage>
        <taxon>Bacteria</taxon>
        <taxon>Bacillati</taxon>
        <taxon>Bacillota</taxon>
        <taxon>Bacilli</taxon>
        <taxon>Lactobacillales</taxon>
        <taxon>Streptococcaceae</taxon>
        <taxon>Lactococcus</taxon>
    </lineage>
</organism>
<protein>
    <submittedName>
        <fullName evidence="3">Cupredoxin domain-containing protein</fullName>
    </submittedName>
</protein>
<feature type="transmembrane region" description="Helical" evidence="1">
    <location>
        <begin position="5"/>
        <end position="23"/>
    </location>
</feature>
<name>A0A7X1ZC51_9LACT</name>
<feature type="domain" description="EfeO-type cupredoxin-like" evidence="2">
    <location>
        <begin position="15"/>
        <end position="123"/>
    </location>
</feature>
<keyword evidence="4" id="KW-1185">Reference proteome</keyword>
<evidence type="ECO:0000313" key="3">
    <source>
        <dbReference type="EMBL" id="MQW40711.1"/>
    </source>
</evidence>
<dbReference type="AlphaFoldDB" id="A0A7X1ZC51"/>
<dbReference type="EMBL" id="WITJ01000030">
    <property type="protein sequence ID" value="MQW40711.1"/>
    <property type="molecule type" value="Genomic_DNA"/>
</dbReference>
<evidence type="ECO:0000256" key="1">
    <source>
        <dbReference type="SAM" id="Phobius"/>
    </source>
</evidence>
<dbReference type="Proteomes" id="UP000439550">
    <property type="component" value="Unassembled WGS sequence"/>
</dbReference>
<dbReference type="OrthoDB" id="9800141at2"/>
<keyword evidence="1" id="KW-0472">Membrane</keyword>